<dbReference type="WBParaSite" id="SSLN_0001500001-mRNA-1">
    <property type="protein sequence ID" value="SSLN_0001500001-mRNA-1"/>
    <property type="gene ID" value="SSLN_0001500001"/>
</dbReference>
<dbReference type="Pfam" id="PF03372">
    <property type="entry name" value="Exo_endo_phos"/>
    <property type="match status" value="1"/>
</dbReference>
<dbReference type="Gene3D" id="3.60.10.10">
    <property type="entry name" value="Endonuclease/exonuclease/phosphatase"/>
    <property type="match status" value="1"/>
</dbReference>
<reference evidence="3 4" key="2">
    <citation type="submission" date="2018-11" db="EMBL/GenBank/DDBJ databases">
        <authorList>
            <consortium name="Pathogen Informatics"/>
        </authorList>
    </citation>
    <scope>NUCLEOTIDE SEQUENCE [LARGE SCALE GENOMIC DNA]</scope>
    <source>
        <strain evidence="3 4">NST_G2</strain>
    </source>
</reference>
<keyword evidence="4" id="KW-1185">Reference proteome</keyword>
<dbReference type="PANTHER" id="PTHR19446">
    <property type="entry name" value="REVERSE TRANSCRIPTASES"/>
    <property type="match status" value="1"/>
</dbReference>
<dbReference type="AlphaFoldDB" id="A0A183TDA5"/>
<evidence type="ECO:0000313" key="5">
    <source>
        <dbReference type="WBParaSite" id="SSLN_0001500001-mRNA-1"/>
    </source>
</evidence>
<dbReference type="Pfam" id="PF00078">
    <property type="entry name" value="RVT_1"/>
    <property type="match status" value="1"/>
</dbReference>
<evidence type="ECO:0000259" key="2">
    <source>
        <dbReference type="Pfam" id="PF03372"/>
    </source>
</evidence>
<dbReference type="InterPro" id="IPR036691">
    <property type="entry name" value="Endo/exonu/phosph_ase_sf"/>
</dbReference>
<dbReference type="SUPFAM" id="SSF56219">
    <property type="entry name" value="DNase I-like"/>
    <property type="match status" value="1"/>
</dbReference>
<sequence length="441" mass="49039">MLLWPPITGTHLSPVAPRSWVFPSSHTLGNRHDRRAKPDEGLRCCVCLHIQSNQPERRTALVARELARNKVDITALSQTRFNEQGQLEEVHAGCTFFWSGRLKAEQRDAGVAYVIRNDIVGSLPCLPQGINDRLMRDLHALLSILPKFDKLIVLGDFNASVGSDHAAWQGVLSPRGLGSCNYNGLLLLRTGAEHCLLLTNTFFAFRRGRRPSGCTLGRGAGSCWTMFSSGGEIDRTSISDAAIDRLPQVDTDNDKDLPPSLPETIRPVQQISSGKAPRSHTIPPEIYKHCGPRLMAELTTLFQEMWRQGQSRACDRKANVASADTMEQPTRYLPPASYKRSARRCELTFGDLTKAFDTVNRDGLWKVMQKFGCPERFTHMVRQLYDGMKARVTDNGTVSEAFAVTNGVKQGCVLAPTLFSLMFSAKLMDAYHDEQPGIRIA</sequence>
<proteinExistence type="predicted"/>
<feature type="domain" description="Reverse transcriptase" evidence="1">
    <location>
        <begin position="336"/>
        <end position="424"/>
    </location>
</feature>
<accession>A0A183TDA5</accession>
<evidence type="ECO:0000259" key="1">
    <source>
        <dbReference type="Pfam" id="PF00078"/>
    </source>
</evidence>
<dbReference type="GO" id="GO:0003824">
    <property type="term" value="F:catalytic activity"/>
    <property type="evidence" value="ECO:0007669"/>
    <property type="project" value="InterPro"/>
</dbReference>
<dbReference type="Proteomes" id="UP000275846">
    <property type="component" value="Unassembled WGS sequence"/>
</dbReference>
<protein>
    <submittedName>
        <fullName evidence="5">Reverse transcriptase domain-containing protein</fullName>
    </submittedName>
</protein>
<reference evidence="5" key="1">
    <citation type="submission" date="2016-06" db="UniProtKB">
        <authorList>
            <consortium name="WormBaseParasite"/>
        </authorList>
    </citation>
    <scope>IDENTIFICATION</scope>
</reference>
<dbReference type="EMBL" id="UYSU01038992">
    <property type="protein sequence ID" value="VDM00839.1"/>
    <property type="molecule type" value="Genomic_DNA"/>
</dbReference>
<name>A0A183TDA5_SCHSO</name>
<dbReference type="InterPro" id="IPR000477">
    <property type="entry name" value="RT_dom"/>
</dbReference>
<gene>
    <name evidence="3" type="ORF">SSLN_LOCUS14453</name>
</gene>
<dbReference type="InterPro" id="IPR005135">
    <property type="entry name" value="Endo/exonuclease/phosphatase"/>
</dbReference>
<organism evidence="5">
    <name type="scientific">Schistocephalus solidus</name>
    <name type="common">Tapeworm</name>
    <dbReference type="NCBI Taxonomy" id="70667"/>
    <lineage>
        <taxon>Eukaryota</taxon>
        <taxon>Metazoa</taxon>
        <taxon>Spiralia</taxon>
        <taxon>Lophotrochozoa</taxon>
        <taxon>Platyhelminthes</taxon>
        <taxon>Cestoda</taxon>
        <taxon>Eucestoda</taxon>
        <taxon>Diphyllobothriidea</taxon>
        <taxon>Diphyllobothriidae</taxon>
        <taxon>Schistocephalus</taxon>
    </lineage>
</organism>
<dbReference type="OrthoDB" id="10070415at2759"/>
<evidence type="ECO:0000313" key="3">
    <source>
        <dbReference type="EMBL" id="VDM00839.1"/>
    </source>
</evidence>
<feature type="domain" description="Endonuclease/exonuclease/phosphatase" evidence="2">
    <location>
        <begin position="54"/>
        <end position="168"/>
    </location>
</feature>
<evidence type="ECO:0000313" key="4">
    <source>
        <dbReference type="Proteomes" id="UP000275846"/>
    </source>
</evidence>